<comment type="caution">
    <text evidence="4">The sequence shown here is derived from an EMBL/GenBank/DDBJ whole genome shotgun (WGS) entry which is preliminary data.</text>
</comment>
<reference evidence="4" key="1">
    <citation type="submission" date="2020-10" db="EMBL/GenBank/DDBJ databases">
        <authorList>
            <person name="Gilroy R."/>
        </authorList>
    </citation>
    <scope>NUCLEOTIDE SEQUENCE</scope>
    <source>
        <strain evidence="4">1063</strain>
    </source>
</reference>
<evidence type="ECO:0000259" key="3">
    <source>
        <dbReference type="SMART" id="SM00563"/>
    </source>
</evidence>
<evidence type="ECO:0000256" key="1">
    <source>
        <dbReference type="ARBA" id="ARBA00022679"/>
    </source>
</evidence>
<dbReference type="EMBL" id="DVMN01000016">
    <property type="protein sequence ID" value="HIU20828.1"/>
    <property type="molecule type" value="Genomic_DNA"/>
</dbReference>
<dbReference type="Proteomes" id="UP000824088">
    <property type="component" value="Unassembled WGS sequence"/>
</dbReference>
<dbReference type="PANTHER" id="PTHR10434:SF40">
    <property type="entry name" value="1-ACYL-SN-GLYCEROL-3-PHOSPHATE ACYLTRANSFERASE"/>
    <property type="match status" value="1"/>
</dbReference>
<evidence type="ECO:0000313" key="5">
    <source>
        <dbReference type="Proteomes" id="UP000824088"/>
    </source>
</evidence>
<dbReference type="SUPFAM" id="SSF69593">
    <property type="entry name" value="Glycerol-3-phosphate (1)-acyltransferase"/>
    <property type="match status" value="1"/>
</dbReference>
<keyword evidence="1" id="KW-0808">Transferase</keyword>
<protein>
    <submittedName>
        <fullName evidence="4">1-acyl-sn-glycerol-3-phosphate acyltransferase</fullName>
    </submittedName>
</protein>
<dbReference type="GO" id="GO:0003841">
    <property type="term" value="F:1-acylglycerol-3-phosphate O-acyltransferase activity"/>
    <property type="evidence" value="ECO:0007669"/>
    <property type="project" value="TreeGrafter"/>
</dbReference>
<dbReference type="GO" id="GO:0006654">
    <property type="term" value="P:phosphatidic acid biosynthetic process"/>
    <property type="evidence" value="ECO:0007669"/>
    <property type="project" value="TreeGrafter"/>
</dbReference>
<dbReference type="SMART" id="SM00563">
    <property type="entry name" value="PlsC"/>
    <property type="match status" value="1"/>
</dbReference>
<name>A0A9D1L2F6_9FIRM</name>
<organism evidence="4 5">
    <name type="scientific">Candidatus Limadaptatus stercorigallinarum</name>
    <dbReference type="NCBI Taxonomy" id="2840845"/>
    <lineage>
        <taxon>Bacteria</taxon>
        <taxon>Bacillati</taxon>
        <taxon>Bacillota</taxon>
        <taxon>Clostridia</taxon>
        <taxon>Eubacteriales</taxon>
        <taxon>Candidatus Limadaptatus</taxon>
    </lineage>
</organism>
<dbReference type="Pfam" id="PF01553">
    <property type="entry name" value="Acyltransferase"/>
    <property type="match status" value="1"/>
</dbReference>
<dbReference type="PANTHER" id="PTHR10434">
    <property type="entry name" value="1-ACYL-SN-GLYCEROL-3-PHOSPHATE ACYLTRANSFERASE"/>
    <property type="match status" value="1"/>
</dbReference>
<dbReference type="AlphaFoldDB" id="A0A9D1L2F6"/>
<proteinExistence type="predicted"/>
<reference evidence="4" key="2">
    <citation type="journal article" date="2021" name="PeerJ">
        <title>Extensive microbial diversity within the chicken gut microbiome revealed by metagenomics and culture.</title>
        <authorList>
            <person name="Gilroy R."/>
            <person name="Ravi A."/>
            <person name="Getino M."/>
            <person name="Pursley I."/>
            <person name="Horton D.L."/>
            <person name="Alikhan N.F."/>
            <person name="Baker D."/>
            <person name="Gharbi K."/>
            <person name="Hall N."/>
            <person name="Watson M."/>
            <person name="Adriaenssens E.M."/>
            <person name="Foster-Nyarko E."/>
            <person name="Jarju S."/>
            <person name="Secka A."/>
            <person name="Antonio M."/>
            <person name="Oren A."/>
            <person name="Chaudhuri R.R."/>
            <person name="La Ragione R."/>
            <person name="Hildebrand F."/>
            <person name="Pallen M.J."/>
        </authorList>
    </citation>
    <scope>NUCLEOTIDE SEQUENCE</scope>
    <source>
        <strain evidence="4">1063</strain>
    </source>
</reference>
<evidence type="ECO:0000313" key="4">
    <source>
        <dbReference type="EMBL" id="HIU20828.1"/>
    </source>
</evidence>
<dbReference type="CDD" id="cd07989">
    <property type="entry name" value="LPLAT_AGPAT-like"/>
    <property type="match status" value="1"/>
</dbReference>
<evidence type="ECO:0000256" key="2">
    <source>
        <dbReference type="ARBA" id="ARBA00023315"/>
    </source>
</evidence>
<gene>
    <name evidence="4" type="ORF">IAD51_01100</name>
</gene>
<keyword evidence="2 4" id="KW-0012">Acyltransferase</keyword>
<accession>A0A9D1L2F6</accession>
<sequence>MSEEVKTAARKDAAPKKKKEESFRFYRVVRAFLVPLIKMLWPTEVVNRERFDEMQGGIVICNHYAVPDTLIPVASLYKRELHVLAKAEAFECAKIANWFLRKAGAIPVHRGEADINAVKEVLGVLRADKKLVMYPEGTRNREGTKEMLEFKQGAARFAIKARKPVLPMVYYRMHKVFRKNWLYIGEPIYLDEFYGSREADAYEKATQKVYDGMVAARKACDEYVEARLKKKGKDR</sequence>
<feature type="domain" description="Phospholipid/glycerol acyltransferase" evidence="3">
    <location>
        <begin position="57"/>
        <end position="173"/>
    </location>
</feature>
<dbReference type="InterPro" id="IPR002123">
    <property type="entry name" value="Plipid/glycerol_acylTrfase"/>
</dbReference>